<dbReference type="InterPro" id="IPR037029">
    <property type="entry name" value="Alliinase_N_sf"/>
</dbReference>
<dbReference type="PANTHER" id="PTHR43795">
    <property type="entry name" value="BIFUNCTIONAL ASPARTATE AMINOTRANSFERASE AND GLUTAMATE/ASPARTATE-PREPHENATE AMINOTRANSFERASE-RELATED"/>
    <property type="match status" value="1"/>
</dbReference>
<sequence length="559" mass="61807">MAVKAEKVQECNSEVRRNGQQQQMMASEEMLKPEREKRKHLVAASLPSSQLPAHVARAGGSGCQKSEQSQNLLLTCMMALNILLFSVLLFQKKQPNEQNFVHIDISSSPEQLYAAGKQGLEELPKSLPCSGHGHLITSQQQADASRPASAACKCHACYGGSDCSQAVSECIIDLDHGDPTMYEAYWLANGESSTTVIPGWQRMSYFAHSQQVWFMEHELEVQIRALHAIVGNAITEGRHIVVGTGSTQLYQAALYALSSPGEQTKPISVVSAAPFYSSYPVVTDYLRSALFRWAGDATTFKQRSGNEEAYIELVTSPNNPDGRIQHAVVNGTGPVIHDLAYYWPHYTPITAPADHDLMLFTVSKCTGHAGTRIGWAIVKDALVAKKMVKFVELNTIGVSQDSQMRAVQILTAVILGYNNAGRSRLQESAKKKPLLPLLLTDSHHIDNQDLLFHYGHSIMSYRWNQLRAAVASSTTFSLLDFSPDHCTFFGENHTPTPAFAWLRCNREPDCQAFLKARGIITRSGHHFGAGPEFVRVSMLERNHSFELVVQRLASLQTPD</sequence>
<feature type="compositionally biased region" description="Basic and acidic residues" evidence="4">
    <location>
        <begin position="1"/>
        <end position="17"/>
    </location>
</feature>
<dbReference type="InterPro" id="IPR006947">
    <property type="entry name" value="EGF_alliinase"/>
</dbReference>
<comment type="cofactor">
    <cofactor evidence="1">
        <name>pyridoxal 5'-phosphate</name>
        <dbReference type="ChEBI" id="CHEBI:597326"/>
    </cofactor>
</comment>
<keyword evidence="5" id="KW-1133">Transmembrane helix</keyword>
<gene>
    <name evidence="8" type="ORF">CSSPJE1EN1_LOCUS10160</name>
</gene>
<keyword evidence="5" id="KW-0812">Transmembrane</keyword>
<dbReference type="InterPro" id="IPR015424">
    <property type="entry name" value="PyrdxlP-dep_Trfase"/>
</dbReference>
<protein>
    <submittedName>
        <fullName evidence="8">Uncharacterized protein</fullName>
    </submittedName>
</protein>
<evidence type="ECO:0000313" key="9">
    <source>
        <dbReference type="Proteomes" id="UP001497444"/>
    </source>
</evidence>
<evidence type="ECO:0000256" key="3">
    <source>
        <dbReference type="ARBA" id="ARBA00022898"/>
    </source>
</evidence>
<dbReference type="Gene3D" id="3.40.640.10">
    <property type="entry name" value="Type I PLP-dependent aspartate aminotransferase-like (Major domain)"/>
    <property type="match status" value="1"/>
</dbReference>
<feature type="transmembrane region" description="Helical" evidence="5">
    <location>
        <begin position="72"/>
        <end position="90"/>
    </location>
</feature>
<dbReference type="PANTHER" id="PTHR43795:SF22">
    <property type="entry name" value="TRYPTOPHAN AMINOTRANSFERASE-RELATED PROTEIN 2"/>
    <property type="match status" value="1"/>
</dbReference>
<organism evidence="8 9">
    <name type="scientific">Sphagnum jensenii</name>
    <dbReference type="NCBI Taxonomy" id="128206"/>
    <lineage>
        <taxon>Eukaryota</taxon>
        <taxon>Viridiplantae</taxon>
        <taxon>Streptophyta</taxon>
        <taxon>Embryophyta</taxon>
        <taxon>Bryophyta</taxon>
        <taxon>Sphagnophytina</taxon>
        <taxon>Sphagnopsida</taxon>
        <taxon>Sphagnales</taxon>
        <taxon>Sphagnaceae</taxon>
        <taxon>Sphagnum</taxon>
    </lineage>
</organism>
<dbReference type="CDD" id="cd00609">
    <property type="entry name" value="AAT_like"/>
    <property type="match status" value="1"/>
</dbReference>
<feature type="region of interest" description="Disordered" evidence="4">
    <location>
        <begin position="1"/>
        <end position="33"/>
    </location>
</feature>
<dbReference type="InterPro" id="IPR015422">
    <property type="entry name" value="PyrdxlP-dep_Trfase_small"/>
</dbReference>
<evidence type="ECO:0000256" key="4">
    <source>
        <dbReference type="SAM" id="MobiDB-lite"/>
    </source>
</evidence>
<evidence type="ECO:0000313" key="8">
    <source>
        <dbReference type="EMBL" id="CAK9264682.1"/>
    </source>
</evidence>
<feature type="domain" description="Alliinase EGF-like" evidence="6">
    <location>
        <begin position="126"/>
        <end position="170"/>
    </location>
</feature>
<proteinExistence type="inferred from homology"/>
<evidence type="ECO:0000256" key="5">
    <source>
        <dbReference type="SAM" id="Phobius"/>
    </source>
</evidence>
<dbReference type="SUPFAM" id="SSF53383">
    <property type="entry name" value="PLP-dependent transferases"/>
    <property type="match status" value="2"/>
</dbReference>
<evidence type="ECO:0000256" key="2">
    <source>
        <dbReference type="ARBA" id="ARBA00006312"/>
    </source>
</evidence>
<keyword evidence="5" id="KW-0472">Membrane</keyword>
<dbReference type="Proteomes" id="UP001497444">
    <property type="component" value="Chromosome 17"/>
</dbReference>
<dbReference type="EMBL" id="OZ020112">
    <property type="protein sequence ID" value="CAK9264682.1"/>
    <property type="molecule type" value="Genomic_DNA"/>
</dbReference>
<comment type="similarity">
    <text evidence="2">Belongs to the alliinase family.</text>
</comment>
<dbReference type="InterPro" id="IPR050478">
    <property type="entry name" value="Ethylene_sulfur-biosynth"/>
</dbReference>
<dbReference type="InterPro" id="IPR015421">
    <property type="entry name" value="PyrdxlP-dep_Trfase_major"/>
</dbReference>
<feature type="domain" description="Alliinase C-terminal" evidence="7">
    <location>
        <begin position="172"/>
        <end position="555"/>
    </location>
</feature>
<accession>A0ABP0WCW4</accession>
<dbReference type="Pfam" id="PF04863">
    <property type="entry name" value="EGF_alliinase"/>
    <property type="match status" value="1"/>
</dbReference>
<reference evidence="8" key="1">
    <citation type="submission" date="2024-02" db="EMBL/GenBank/DDBJ databases">
        <authorList>
            <consortium name="ELIXIR-Norway"/>
            <consortium name="Elixir Norway"/>
        </authorList>
    </citation>
    <scope>NUCLEOTIDE SEQUENCE</scope>
</reference>
<keyword evidence="3" id="KW-0663">Pyridoxal phosphate</keyword>
<dbReference type="Gene3D" id="2.10.25.30">
    <property type="entry name" value="EGF-like, alliinase"/>
    <property type="match status" value="1"/>
</dbReference>
<evidence type="ECO:0000259" key="7">
    <source>
        <dbReference type="Pfam" id="PF04864"/>
    </source>
</evidence>
<evidence type="ECO:0000256" key="1">
    <source>
        <dbReference type="ARBA" id="ARBA00001933"/>
    </source>
</evidence>
<dbReference type="InterPro" id="IPR006948">
    <property type="entry name" value="Alliinase_C"/>
</dbReference>
<dbReference type="Gene3D" id="3.90.1150.10">
    <property type="entry name" value="Aspartate Aminotransferase, domain 1"/>
    <property type="match status" value="1"/>
</dbReference>
<dbReference type="Pfam" id="PF04864">
    <property type="entry name" value="Alliinase_C"/>
    <property type="match status" value="1"/>
</dbReference>
<name>A0ABP0WCW4_9BRYO</name>
<keyword evidence="9" id="KW-1185">Reference proteome</keyword>
<evidence type="ECO:0000259" key="6">
    <source>
        <dbReference type="Pfam" id="PF04863"/>
    </source>
</evidence>